<feature type="compositionally biased region" description="Low complexity" evidence="1">
    <location>
        <begin position="101"/>
        <end position="116"/>
    </location>
</feature>
<feature type="compositionally biased region" description="Basic and acidic residues" evidence="1">
    <location>
        <begin position="30"/>
        <end position="41"/>
    </location>
</feature>
<evidence type="ECO:0000256" key="1">
    <source>
        <dbReference type="SAM" id="MobiDB-lite"/>
    </source>
</evidence>
<dbReference type="OrthoDB" id="6133531at2759"/>
<gene>
    <name evidence="2" type="ORF">MEDL_69048</name>
</gene>
<feature type="compositionally biased region" description="Basic and acidic residues" evidence="1">
    <location>
        <begin position="121"/>
        <end position="142"/>
    </location>
</feature>
<feature type="compositionally biased region" description="Polar residues" evidence="1">
    <location>
        <begin position="161"/>
        <end position="172"/>
    </location>
</feature>
<feature type="compositionally biased region" description="Basic residues" evidence="1">
    <location>
        <begin position="176"/>
        <end position="187"/>
    </location>
</feature>
<feature type="region of interest" description="Disordered" evidence="1">
    <location>
        <begin position="72"/>
        <end position="203"/>
    </location>
</feature>
<evidence type="ECO:0000313" key="2">
    <source>
        <dbReference type="EMBL" id="CAG2257654.1"/>
    </source>
</evidence>
<dbReference type="AlphaFoldDB" id="A0A8S3VQH5"/>
<dbReference type="Proteomes" id="UP000683360">
    <property type="component" value="Unassembled WGS sequence"/>
</dbReference>
<name>A0A8S3VQH5_MYTED</name>
<protein>
    <submittedName>
        <fullName evidence="2">Uncharacterized protein</fullName>
    </submittedName>
</protein>
<feature type="region of interest" description="Disordered" evidence="1">
    <location>
        <begin position="404"/>
        <end position="440"/>
    </location>
</feature>
<feature type="region of interest" description="Disordered" evidence="1">
    <location>
        <begin position="1"/>
        <end position="45"/>
    </location>
</feature>
<reference evidence="2" key="1">
    <citation type="submission" date="2021-03" db="EMBL/GenBank/DDBJ databases">
        <authorList>
            <person name="Bekaert M."/>
        </authorList>
    </citation>
    <scope>NUCLEOTIDE SEQUENCE</scope>
</reference>
<dbReference type="EMBL" id="CAJPWZ010003331">
    <property type="protein sequence ID" value="CAG2257654.1"/>
    <property type="molecule type" value="Genomic_DNA"/>
</dbReference>
<feature type="region of interest" description="Disordered" evidence="1">
    <location>
        <begin position="327"/>
        <end position="354"/>
    </location>
</feature>
<keyword evidence="3" id="KW-1185">Reference proteome</keyword>
<feature type="compositionally biased region" description="Basic and acidic residues" evidence="1">
    <location>
        <begin position="148"/>
        <end position="160"/>
    </location>
</feature>
<feature type="compositionally biased region" description="Polar residues" evidence="1">
    <location>
        <begin position="20"/>
        <end position="29"/>
    </location>
</feature>
<proteinExistence type="predicted"/>
<feature type="compositionally biased region" description="Polar residues" evidence="1">
    <location>
        <begin position="188"/>
        <end position="203"/>
    </location>
</feature>
<sequence length="597" mass="67011">MAAVKDGPSNHSLYNFFDSGRTSNCSKSPENMKKDTERTVDSRTPTGLRIKEISISPLSQNVDDDLDIMCISTTPKNGSEHEVNSSEKHSRLSSRFESRCRSAASSNSNYSEDFSSCPSTPEKEVIETFVKEDDKTDSECSKIIDIVENDKDKDSTESPRRGSTQSPYSYSQIPKPKSRQSIRKLTKSKSPTQETERCSPTINETKIECRQNLKSQQSYSDDGVVSPQSLHEEECNSFADIISSEMKDKTIIDLDQQGKVTQNETEHIVAEYTEPKPRNLSKKNVTISEDSEKNSKTNKKRFILKKPASNQVGEKNMHSKICITKKATTPSCNNNSKQKPKQSQNNFGSWNRYSTEDSVSDSFGEAVVNILKVNNSSHNIENQSDEYFMANSTSGQSFASRYTSTPNNFAKSPYNSSSFSSTPKRRYKPKGQLSLPSIDKTVPGQLVRGGTYNVKGNSDSDISTGALASRRKQLRKHSNTFGARYCTTKKIGDFTKPKVPIQLKAEAMLIDGQLEVSVTDKEDVAIGINDLNVKITVVHKFIEPKPRFVTKRQPEMQTKRKLLNSNREVIKQRAMLPPFNTHTNTQASDRHYKCFGY</sequence>
<accession>A0A8S3VQH5</accession>
<comment type="caution">
    <text evidence="2">The sequence shown here is derived from an EMBL/GenBank/DDBJ whole genome shotgun (WGS) entry which is preliminary data.</text>
</comment>
<organism evidence="2 3">
    <name type="scientific">Mytilus edulis</name>
    <name type="common">Blue mussel</name>
    <dbReference type="NCBI Taxonomy" id="6550"/>
    <lineage>
        <taxon>Eukaryota</taxon>
        <taxon>Metazoa</taxon>
        <taxon>Spiralia</taxon>
        <taxon>Lophotrochozoa</taxon>
        <taxon>Mollusca</taxon>
        <taxon>Bivalvia</taxon>
        <taxon>Autobranchia</taxon>
        <taxon>Pteriomorphia</taxon>
        <taxon>Mytilida</taxon>
        <taxon>Mytiloidea</taxon>
        <taxon>Mytilidae</taxon>
        <taxon>Mytilinae</taxon>
        <taxon>Mytilus</taxon>
    </lineage>
</organism>
<feature type="compositionally biased region" description="Polar residues" evidence="1">
    <location>
        <begin position="404"/>
        <end position="415"/>
    </location>
</feature>
<feature type="compositionally biased region" description="Basic and acidic residues" evidence="1">
    <location>
        <begin position="78"/>
        <end position="100"/>
    </location>
</feature>
<evidence type="ECO:0000313" key="3">
    <source>
        <dbReference type="Proteomes" id="UP000683360"/>
    </source>
</evidence>